<name>A0A3M7PD67_BRAPC</name>
<proteinExistence type="predicted"/>
<evidence type="ECO:0000256" key="1">
    <source>
        <dbReference type="SAM" id="Phobius"/>
    </source>
</evidence>
<dbReference type="EMBL" id="REGN01011671">
    <property type="protein sequence ID" value="RMZ97046.1"/>
    <property type="molecule type" value="Genomic_DNA"/>
</dbReference>
<protein>
    <submittedName>
        <fullName evidence="2">Uncharacterized protein</fullName>
    </submittedName>
</protein>
<keyword evidence="1" id="KW-1133">Transmembrane helix</keyword>
<keyword evidence="3" id="KW-1185">Reference proteome</keyword>
<sequence length="112" mass="13179">MNGLFARSKTTTLSEFRQTDFKILICILENLEKRMQIFLKSVCRNSDSAVVLLRANLTLLSNTFFSLFKLILINLAVLIRLKEKNYFNSFHLKIDKQFQFRPFLILTILNTE</sequence>
<dbReference type="Proteomes" id="UP000276133">
    <property type="component" value="Unassembled WGS sequence"/>
</dbReference>
<keyword evidence="1" id="KW-0472">Membrane</keyword>
<accession>A0A3M7PD67</accession>
<comment type="caution">
    <text evidence="2">The sequence shown here is derived from an EMBL/GenBank/DDBJ whole genome shotgun (WGS) entry which is preliminary data.</text>
</comment>
<feature type="transmembrane region" description="Helical" evidence="1">
    <location>
        <begin position="59"/>
        <end position="79"/>
    </location>
</feature>
<dbReference type="AlphaFoldDB" id="A0A3M7PD67"/>
<keyword evidence="1" id="KW-0812">Transmembrane</keyword>
<evidence type="ECO:0000313" key="3">
    <source>
        <dbReference type="Proteomes" id="UP000276133"/>
    </source>
</evidence>
<organism evidence="2 3">
    <name type="scientific">Brachionus plicatilis</name>
    <name type="common">Marine rotifer</name>
    <name type="synonym">Brachionus muelleri</name>
    <dbReference type="NCBI Taxonomy" id="10195"/>
    <lineage>
        <taxon>Eukaryota</taxon>
        <taxon>Metazoa</taxon>
        <taxon>Spiralia</taxon>
        <taxon>Gnathifera</taxon>
        <taxon>Rotifera</taxon>
        <taxon>Eurotatoria</taxon>
        <taxon>Monogononta</taxon>
        <taxon>Pseudotrocha</taxon>
        <taxon>Ploima</taxon>
        <taxon>Brachionidae</taxon>
        <taxon>Brachionus</taxon>
    </lineage>
</organism>
<evidence type="ECO:0000313" key="2">
    <source>
        <dbReference type="EMBL" id="RMZ97046.1"/>
    </source>
</evidence>
<reference evidence="2 3" key="1">
    <citation type="journal article" date="2018" name="Sci. Rep.">
        <title>Genomic signatures of local adaptation to the degree of environmental predictability in rotifers.</title>
        <authorList>
            <person name="Franch-Gras L."/>
            <person name="Hahn C."/>
            <person name="Garcia-Roger E.M."/>
            <person name="Carmona M.J."/>
            <person name="Serra M."/>
            <person name="Gomez A."/>
        </authorList>
    </citation>
    <scope>NUCLEOTIDE SEQUENCE [LARGE SCALE GENOMIC DNA]</scope>
    <source>
        <strain evidence="2">HYR1</strain>
    </source>
</reference>
<gene>
    <name evidence="2" type="ORF">BpHYR1_044290</name>
</gene>